<evidence type="ECO:0000256" key="1">
    <source>
        <dbReference type="ARBA" id="ARBA00022448"/>
    </source>
</evidence>
<evidence type="ECO:0000256" key="3">
    <source>
        <dbReference type="ARBA" id="ARBA00022485"/>
    </source>
</evidence>
<proteinExistence type="predicted"/>
<evidence type="ECO:0000256" key="12">
    <source>
        <dbReference type="SAM" id="MobiDB-lite"/>
    </source>
</evidence>
<dbReference type="InterPro" id="IPR010207">
    <property type="entry name" value="Elect_transpt_cplx_RnfB/RsxB"/>
</dbReference>
<dbReference type="Pfam" id="PF14697">
    <property type="entry name" value="Fer4_21"/>
    <property type="match status" value="1"/>
</dbReference>
<keyword evidence="2" id="KW-1003">Cell membrane</keyword>
<evidence type="ECO:0000313" key="15">
    <source>
        <dbReference type="EMBL" id="AWB33807.1"/>
    </source>
</evidence>
<evidence type="ECO:0000256" key="9">
    <source>
        <dbReference type="ARBA" id="ARBA00023004"/>
    </source>
</evidence>
<dbReference type="InterPro" id="IPR007202">
    <property type="entry name" value="4Fe-4S_dom"/>
</dbReference>
<accession>A0A2R4XIZ9</accession>
<evidence type="ECO:0000256" key="10">
    <source>
        <dbReference type="ARBA" id="ARBA00023014"/>
    </source>
</evidence>
<feature type="domain" description="4Fe-4S ferredoxin-type" evidence="13">
    <location>
        <begin position="110"/>
        <end position="139"/>
    </location>
</feature>
<sequence length="206" mass="22152">MSDADQQILIQTIDAILPQTQCTQCGYDGCMPYAEALARGEADINRCPPGDESGMRALASLLGRAPKPIDPACGQPGPLTVAVIDEEHCVGCTLCIKACPVDAIIGANKRMHTVLPDWCTGCDLCVAPCPVDCITMTPVSDPALMWGPRRAAQARERHQSRLARKRDSNAQSSARTNRLARPSQSDKENVVAAALAKARERRMARS</sequence>
<keyword evidence="9" id="KW-0408">Iron</keyword>
<name>A0A2R4XIZ9_9BURK</name>
<dbReference type="InterPro" id="IPR017900">
    <property type="entry name" value="4Fe4S_Fe_S_CS"/>
</dbReference>
<feature type="compositionally biased region" description="Basic and acidic residues" evidence="12">
    <location>
        <begin position="197"/>
        <end position="206"/>
    </location>
</feature>
<evidence type="ECO:0000256" key="7">
    <source>
        <dbReference type="ARBA" id="ARBA00022967"/>
    </source>
</evidence>
<dbReference type="PANTHER" id="PTHR42859:SF3">
    <property type="entry name" value="ION-TRANSLOCATING OXIDOREDUCTASE COMPLEX SUBUNIT B"/>
    <property type="match status" value="1"/>
</dbReference>
<evidence type="ECO:0000256" key="4">
    <source>
        <dbReference type="ARBA" id="ARBA00022519"/>
    </source>
</evidence>
<keyword evidence="8" id="KW-0249">Electron transport</keyword>
<dbReference type="Proteomes" id="UP000244571">
    <property type="component" value="Chromosome"/>
</dbReference>
<evidence type="ECO:0000256" key="8">
    <source>
        <dbReference type="ARBA" id="ARBA00022982"/>
    </source>
</evidence>
<dbReference type="PROSITE" id="PS00198">
    <property type="entry name" value="4FE4S_FER_1"/>
    <property type="match status" value="1"/>
</dbReference>
<dbReference type="PANTHER" id="PTHR42859">
    <property type="entry name" value="OXIDOREDUCTASE"/>
    <property type="match status" value="1"/>
</dbReference>
<dbReference type="Pfam" id="PF04060">
    <property type="entry name" value="FeS"/>
    <property type="match status" value="1"/>
</dbReference>
<feature type="domain" description="4Fe-4S" evidence="14">
    <location>
        <begin position="3"/>
        <end position="64"/>
    </location>
</feature>
<feature type="region of interest" description="Disordered" evidence="12">
    <location>
        <begin position="149"/>
        <end position="206"/>
    </location>
</feature>
<dbReference type="PROSITE" id="PS51656">
    <property type="entry name" value="4FE4S"/>
    <property type="match status" value="1"/>
</dbReference>
<evidence type="ECO:0000259" key="13">
    <source>
        <dbReference type="PROSITE" id="PS51379"/>
    </source>
</evidence>
<evidence type="ECO:0000256" key="5">
    <source>
        <dbReference type="ARBA" id="ARBA00022723"/>
    </source>
</evidence>
<keyword evidence="11" id="KW-0472">Membrane</keyword>
<dbReference type="GO" id="GO:0046872">
    <property type="term" value="F:metal ion binding"/>
    <property type="evidence" value="ECO:0007669"/>
    <property type="project" value="UniProtKB-KW"/>
</dbReference>
<dbReference type="PROSITE" id="PS51379">
    <property type="entry name" value="4FE4S_FER_2"/>
    <property type="match status" value="2"/>
</dbReference>
<keyword evidence="10" id="KW-0411">Iron-sulfur</keyword>
<dbReference type="GO" id="GO:0051539">
    <property type="term" value="F:4 iron, 4 sulfur cluster binding"/>
    <property type="evidence" value="ECO:0007669"/>
    <property type="project" value="UniProtKB-KW"/>
</dbReference>
<keyword evidence="3" id="KW-0004">4Fe-4S</keyword>
<dbReference type="KEGG" id="boz:DBV39_08915"/>
<dbReference type="SUPFAM" id="SSF54862">
    <property type="entry name" value="4Fe-4S ferredoxins"/>
    <property type="match status" value="1"/>
</dbReference>
<dbReference type="NCBIfam" id="TIGR01944">
    <property type="entry name" value="rnfB"/>
    <property type="match status" value="1"/>
</dbReference>
<reference evidence="15 16" key="1">
    <citation type="submission" date="2018-04" db="EMBL/GenBank/DDBJ databases">
        <title>Bordetella sp. HZ20 isolated from seawater.</title>
        <authorList>
            <person name="Sun C."/>
        </authorList>
    </citation>
    <scope>NUCLEOTIDE SEQUENCE [LARGE SCALE GENOMIC DNA]</scope>
    <source>
        <strain evidence="15 16">HZ20</strain>
    </source>
</reference>
<evidence type="ECO:0000256" key="11">
    <source>
        <dbReference type="ARBA" id="ARBA00023136"/>
    </source>
</evidence>
<evidence type="ECO:0000259" key="14">
    <source>
        <dbReference type="PROSITE" id="PS51656"/>
    </source>
</evidence>
<evidence type="ECO:0000256" key="2">
    <source>
        <dbReference type="ARBA" id="ARBA00022475"/>
    </source>
</evidence>
<evidence type="ECO:0000256" key="6">
    <source>
        <dbReference type="ARBA" id="ARBA00022737"/>
    </source>
</evidence>
<keyword evidence="7" id="KW-1278">Translocase</keyword>
<dbReference type="InterPro" id="IPR017896">
    <property type="entry name" value="4Fe4S_Fe-S-bd"/>
</dbReference>
<feature type="domain" description="4Fe-4S ferredoxin-type" evidence="13">
    <location>
        <begin position="80"/>
        <end position="109"/>
    </location>
</feature>
<dbReference type="RefSeq" id="WP_108621236.1">
    <property type="nucleotide sequence ID" value="NZ_CP028901.1"/>
</dbReference>
<keyword evidence="5" id="KW-0479">Metal-binding</keyword>
<dbReference type="Gene3D" id="3.30.70.20">
    <property type="match status" value="1"/>
</dbReference>
<protein>
    <submittedName>
        <fullName evidence="15">Electron transport complex subunit RsxB</fullName>
    </submittedName>
</protein>
<keyword evidence="6" id="KW-0677">Repeat</keyword>
<dbReference type="Gene3D" id="1.10.15.40">
    <property type="entry name" value="Electron transport complex subunit B, putative Fe-S cluster"/>
    <property type="match status" value="1"/>
</dbReference>
<dbReference type="GO" id="GO:0009055">
    <property type="term" value="F:electron transfer activity"/>
    <property type="evidence" value="ECO:0007669"/>
    <property type="project" value="InterPro"/>
</dbReference>
<dbReference type="EMBL" id="CP028901">
    <property type="protein sequence ID" value="AWB33807.1"/>
    <property type="molecule type" value="Genomic_DNA"/>
</dbReference>
<dbReference type="OrthoDB" id="9789936at2"/>
<evidence type="ECO:0000313" key="16">
    <source>
        <dbReference type="Proteomes" id="UP000244571"/>
    </source>
</evidence>
<keyword evidence="4" id="KW-0997">Cell inner membrane</keyword>
<dbReference type="AlphaFoldDB" id="A0A2R4XIZ9"/>
<gene>
    <name evidence="15" type="ORF">DBV39_08915</name>
</gene>
<organism evidence="15 16">
    <name type="scientific">Orrella marina</name>
    <dbReference type="NCBI Taxonomy" id="2163011"/>
    <lineage>
        <taxon>Bacteria</taxon>
        <taxon>Pseudomonadati</taxon>
        <taxon>Pseudomonadota</taxon>
        <taxon>Betaproteobacteria</taxon>
        <taxon>Burkholderiales</taxon>
        <taxon>Alcaligenaceae</taxon>
        <taxon>Orrella</taxon>
    </lineage>
</organism>
<keyword evidence="16" id="KW-1185">Reference proteome</keyword>
<dbReference type="InterPro" id="IPR050294">
    <property type="entry name" value="RnfB_subfamily"/>
</dbReference>
<keyword evidence="1" id="KW-0813">Transport</keyword>